<dbReference type="EMBL" id="MN739481">
    <property type="protein sequence ID" value="QHT07454.1"/>
    <property type="molecule type" value="Genomic_DNA"/>
</dbReference>
<dbReference type="Gene3D" id="3.40.50.150">
    <property type="entry name" value="Vaccinia Virus protein VP39"/>
    <property type="match status" value="1"/>
</dbReference>
<dbReference type="InterPro" id="IPR029063">
    <property type="entry name" value="SAM-dependent_MTases_sf"/>
</dbReference>
<name>A0A6C0CUM8_9ZZZZ</name>
<evidence type="ECO:0008006" key="2">
    <source>
        <dbReference type="Google" id="ProtNLM"/>
    </source>
</evidence>
<dbReference type="AlphaFoldDB" id="A0A6C0CUM8"/>
<sequence length="196" mass="22229">MSITEFLNSNGFYDFEGNSREVPGQMRDLIRLTTTPNINIMEIGFNAGHSAELFLKNNPSATLTSFDLGIHSYVPVAKSYIDATYSKRHLLFLGDSRVSVPEFVKDYPKMVFDVIFIDGGHDYEFASADIENCRRLANKDTIVIMDDTSYVDGPKKDYTIGPTRAWREYVESGKIIELGKVDYDSFRGMSWGKYVV</sequence>
<reference evidence="1" key="1">
    <citation type="journal article" date="2020" name="Nature">
        <title>Giant virus diversity and host interactions through global metagenomics.</title>
        <authorList>
            <person name="Schulz F."/>
            <person name="Roux S."/>
            <person name="Paez-Espino D."/>
            <person name="Jungbluth S."/>
            <person name="Walsh D.A."/>
            <person name="Denef V.J."/>
            <person name="McMahon K.D."/>
            <person name="Konstantinidis K.T."/>
            <person name="Eloe-Fadrosh E.A."/>
            <person name="Kyrpides N.C."/>
            <person name="Woyke T."/>
        </authorList>
    </citation>
    <scope>NUCLEOTIDE SEQUENCE</scope>
    <source>
        <strain evidence="1">GVMAG-M-3300021963-12</strain>
    </source>
</reference>
<evidence type="ECO:0000313" key="1">
    <source>
        <dbReference type="EMBL" id="QHT07454.1"/>
    </source>
</evidence>
<organism evidence="1">
    <name type="scientific">viral metagenome</name>
    <dbReference type="NCBI Taxonomy" id="1070528"/>
    <lineage>
        <taxon>unclassified sequences</taxon>
        <taxon>metagenomes</taxon>
        <taxon>organismal metagenomes</taxon>
    </lineage>
</organism>
<dbReference type="SUPFAM" id="SSF53335">
    <property type="entry name" value="S-adenosyl-L-methionine-dependent methyltransferases"/>
    <property type="match status" value="1"/>
</dbReference>
<protein>
    <recommendedName>
        <fullName evidence="2">Methyltransferase</fullName>
    </recommendedName>
</protein>
<proteinExistence type="predicted"/>
<dbReference type="Pfam" id="PF13578">
    <property type="entry name" value="Methyltransf_24"/>
    <property type="match status" value="1"/>
</dbReference>
<accession>A0A6C0CUM8</accession>